<gene>
    <name evidence="1" type="ORF">BC777_1955</name>
</gene>
<accession>A0A2M8WQ87</accession>
<organism evidence="1 2">
    <name type="scientific">Yoonia maricola</name>
    <dbReference type="NCBI Taxonomy" id="420999"/>
    <lineage>
        <taxon>Bacteria</taxon>
        <taxon>Pseudomonadati</taxon>
        <taxon>Pseudomonadota</taxon>
        <taxon>Alphaproteobacteria</taxon>
        <taxon>Rhodobacterales</taxon>
        <taxon>Paracoccaceae</taxon>
        <taxon>Yoonia</taxon>
    </lineage>
</organism>
<proteinExistence type="predicted"/>
<dbReference type="AlphaFoldDB" id="A0A2M8WQ87"/>
<protein>
    <submittedName>
        <fullName evidence="1">Uncharacterized protein DUF3445</fullName>
    </submittedName>
</protein>
<dbReference type="Pfam" id="PF11927">
    <property type="entry name" value="HODM_asu-like"/>
    <property type="match status" value="1"/>
</dbReference>
<dbReference type="InterPro" id="IPR021848">
    <property type="entry name" value="HODM_asu-like"/>
</dbReference>
<evidence type="ECO:0000313" key="1">
    <source>
        <dbReference type="EMBL" id="PJI93087.1"/>
    </source>
</evidence>
<dbReference type="Proteomes" id="UP000228531">
    <property type="component" value="Unassembled WGS sequence"/>
</dbReference>
<comment type="caution">
    <text evidence="1">The sequence shown here is derived from an EMBL/GenBank/DDBJ whole genome shotgun (WGS) entry which is preliminary data.</text>
</comment>
<keyword evidence="2" id="KW-1185">Reference proteome</keyword>
<sequence length="240" mass="27139">MRLVLWGTMSVILQDSIPDAQSGDPRLPGTQPCAPDDWLRVDETYAAQMAYRLQLLHDKPTAVLCEHPTAGREVLEEALHILPGLGFAVSGAQITCPDRRIVQIDWAAPLKTLGQVVQEDICIMEKQGAEHMLTGAVLCFPANWRLAEKINRPLIGIHAPVPEYDENIARRVQRLFDGVQVGRPMWRFNRLFYSDADLHQPYKKVDGDVTPYIRSERQCILRLPRTDAVVFTIHTFVLHA</sequence>
<reference evidence="1 2" key="1">
    <citation type="submission" date="2017-11" db="EMBL/GenBank/DDBJ databases">
        <title>Genomic Encyclopedia of Archaeal and Bacterial Type Strains, Phase II (KMG-II): From Individual Species to Whole Genera.</title>
        <authorList>
            <person name="Goeker M."/>
        </authorList>
    </citation>
    <scope>NUCLEOTIDE SEQUENCE [LARGE SCALE GENOMIC DNA]</scope>
    <source>
        <strain evidence="1 2">DSM 29128</strain>
    </source>
</reference>
<evidence type="ECO:0000313" key="2">
    <source>
        <dbReference type="Proteomes" id="UP000228531"/>
    </source>
</evidence>
<dbReference type="EMBL" id="PGTY01000001">
    <property type="protein sequence ID" value="PJI93087.1"/>
    <property type="molecule type" value="Genomic_DNA"/>
</dbReference>
<name>A0A2M8WQ87_9RHOB</name>